<name>A0A381Q7R8_9ZZZZ</name>
<keyword evidence="2 5" id="KW-0812">Transmembrane</keyword>
<dbReference type="CDD" id="cd06662">
    <property type="entry name" value="SURF1"/>
    <property type="match status" value="1"/>
</dbReference>
<keyword evidence="4 5" id="KW-0472">Membrane</keyword>
<gene>
    <name evidence="6" type="ORF">METZ01_LOCUS27872</name>
</gene>
<dbReference type="PANTHER" id="PTHR23427:SF2">
    <property type="entry name" value="SURFEIT LOCUS PROTEIN 1"/>
    <property type="match status" value="1"/>
</dbReference>
<proteinExistence type="predicted"/>
<dbReference type="AlphaFoldDB" id="A0A381Q7R8"/>
<reference evidence="6" key="1">
    <citation type="submission" date="2018-05" db="EMBL/GenBank/DDBJ databases">
        <authorList>
            <person name="Lanie J.A."/>
            <person name="Ng W.-L."/>
            <person name="Kazmierczak K.M."/>
            <person name="Andrzejewski T.M."/>
            <person name="Davidsen T.M."/>
            <person name="Wayne K.J."/>
            <person name="Tettelin H."/>
            <person name="Glass J.I."/>
            <person name="Rusch D."/>
            <person name="Podicherti R."/>
            <person name="Tsui H.-C.T."/>
            <person name="Winkler M.E."/>
        </authorList>
    </citation>
    <scope>NUCLEOTIDE SEQUENCE</scope>
</reference>
<accession>A0A381Q7R8</accession>
<dbReference type="InterPro" id="IPR045214">
    <property type="entry name" value="Surf1/Surf4"/>
</dbReference>
<evidence type="ECO:0008006" key="7">
    <source>
        <dbReference type="Google" id="ProtNLM"/>
    </source>
</evidence>
<evidence type="ECO:0000256" key="5">
    <source>
        <dbReference type="SAM" id="Phobius"/>
    </source>
</evidence>
<evidence type="ECO:0000256" key="1">
    <source>
        <dbReference type="ARBA" id="ARBA00004370"/>
    </source>
</evidence>
<feature type="transmembrane region" description="Helical" evidence="5">
    <location>
        <begin position="209"/>
        <end position="227"/>
    </location>
</feature>
<evidence type="ECO:0000256" key="4">
    <source>
        <dbReference type="ARBA" id="ARBA00023136"/>
    </source>
</evidence>
<dbReference type="PANTHER" id="PTHR23427">
    <property type="entry name" value="SURFEIT LOCUS PROTEIN"/>
    <property type="match status" value="1"/>
</dbReference>
<dbReference type="PROSITE" id="PS50895">
    <property type="entry name" value="SURF1"/>
    <property type="match status" value="1"/>
</dbReference>
<evidence type="ECO:0000256" key="2">
    <source>
        <dbReference type="ARBA" id="ARBA00022692"/>
    </source>
</evidence>
<protein>
    <recommendedName>
        <fullName evidence="7">SURF1-like protein</fullName>
    </recommendedName>
</protein>
<dbReference type="GO" id="GO:0016020">
    <property type="term" value="C:membrane"/>
    <property type="evidence" value="ECO:0007669"/>
    <property type="project" value="UniProtKB-SubCell"/>
</dbReference>
<organism evidence="6">
    <name type="scientific">marine metagenome</name>
    <dbReference type="NCBI Taxonomy" id="408172"/>
    <lineage>
        <taxon>unclassified sequences</taxon>
        <taxon>metagenomes</taxon>
        <taxon>ecological metagenomes</taxon>
    </lineage>
</organism>
<sequence>MEYLIKKIFHFRYMSLLLLSVTTIALVALGIWQLDRAKQKETISEQFTHSTFKNIEEISEIKKFKPIKAKGQFNNTQQIIIDNIVQQGAIGQFVITPFELDEKQPLLMVNRGWIKKLKSVDHVTDITVDNLRRTINGRIGQLPKIGIRNTQIFSNDKSWPRITHFPTLDEISIELKRETFPFILLLSSDDPDGFKREWKPIQSGPKTHYFYAVQWFLMALVLLIISVKRVKTIFKSKNLE</sequence>
<dbReference type="EMBL" id="UINC01001230">
    <property type="protein sequence ID" value="SUZ75018.1"/>
    <property type="molecule type" value="Genomic_DNA"/>
</dbReference>
<evidence type="ECO:0000313" key="6">
    <source>
        <dbReference type="EMBL" id="SUZ75018.1"/>
    </source>
</evidence>
<comment type="subcellular location">
    <subcellularLocation>
        <location evidence="1">Membrane</location>
    </subcellularLocation>
</comment>
<keyword evidence="3 5" id="KW-1133">Transmembrane helix</keyword>
<dbReference type="Pfam" id="PF02104">
    <property type="entry name" value="SURF1"/>
    <property type="match status" value="1"/>
</dbReference>
<evidence type="ECO:0000256" key="3">
    <source>
        <dbReference type="ARBA" id="ARBA00022989"/>
    </source>
</evidence>
<dbReference type="InterPro" id="IPR002994">
    <property type="entry name" value="Surf1/Shy1"/>
</dbReference>